<evidence type="ECO:0000313" key="2">
    <source>
        <dbReference type="Proteomes" id="UP001162501"/>
    </source>
</evidence>
<organism evidence="1 2">
    <name type="scientific">Rangifer tarandus platyrhynchus</name>
    <name type="common">Svalbard reindeer</name>
    <dbReference type="NCBI Taxonomy" id="3082113"/>
    <lineage>
        <taxon>Eukaryota</taxon>
        <taxon>Metazoa</taxon>
        <taxon>Chordata</taxon>
        <taxon>Craniata</taxon>
        <taxon>Vertebrata</taxon>
        <taxon>Euteleostomi</taxon>
        <taxon>Mammalia</taxon>
        <taxon>Eutheria</taxon>
        <taxon>Laurasiatheria</taxon>
        <taxon>Artiodactyla</taxon>
        <taxon>Ruminantia</taxon>
        <taxon>Pecora</taxon>
        <taxon>Cervidae</taxon>
        <taxon>Odocoileinae</taxon>
        <taxon>Rangifer</taxon>
    </lineage>
</organism>
<dbReference type="Proteomes" id="UP001162501">
    <property type="component" value="Chromosome 18"/>
</dbReference>
<evidence type="ECO:0000313" key="1">
    <source>
        <dbReference type="EMBL" id="CAM9819608.1"/>
    </source>
</evidence>
<reference evidence="1" key="1">
    <citation type="submission" date="2023-05" db="EMBL/GenBank/DDBJ databases">
        <authorList>
            <consortium name="ELIXIR-Norway"/>
        </authorList>
    </citation>
    <scope>NUCLEOTIDE SEQUENCE</scope>
</reference>
<name>A0AC59YM14_RANTA</name>
<gene>
    <name evidence="1" type="ORF">MRATA1EN22A_LOCUS7910</name>
</gene>
<reference evidence="1" key="2">
    <citation type="submission" date="2025-03" db="EMBL/GenBank/DDBJ databases">
        <authorList>
            <consortium name="ELIXIR-Norway"/>
            <consortium name="Elixir Norway"/>
        </authorList>
    </citation>
    <scope>NUCLEOTIDE SEQUENCE</scope>
</reference>
<proteinExistence type="predicted"/>
<accession>A0AC59YM14</accession>
<sequence>MGSARWGSLPQGRPQHPALERADFSRRTLAQSIKGPPRACQARRPGESREVPITQVRPLRDGRRDRAARGHTSHCSAAAGLTASSGPRGPPLLPAGGGPDPALCLCEPPGPLEGSACIT</sequence>
<dbReference type="EMBL" id="OX596102">
    <property type="protein sequence ID" value="CAM9819608.1"/>
    <property type="molecule type" value="Genomic_DNA"/>
</dbReference>
<protein>
    <submittedName>
        <fullName evidence="1">Uncharacterized protein</fullName>
    </submittedName>
</protein>